<feature type="transmembrane region" description="Helical" evidence="2">
    <location>
        <begin position="86"/>
        <end position="113"/>
    </location>
</feature>
<feature type="transmembrane region" description="Helical" evidence="2">
    <location>
        <begin position="133"/>
        <end position="155"/>
    </location>
</feature>
<dbReference type="EC" id="3.1.3.27" evidence="1"/>
<evidence type="ECO:0000259" key="3">
    <source>
        <dbReference type="Pfam" id="PF04608"/>
    </source>
</evidence>
<dbReference type="CDD" id="cd06971">
    <property type="entry name" value="PgpA"/>
    <property type="match status" value="1"/>
</dbReference>
<dbReference type="SUPFAM" id="SSF101307">
    <property type="entry name" value="YutG-like"/>
    <property type="match status" value="1"/>
</dbReference>
<keyword evidence="1" id="KW-0443">Lipid metabolism</keyword>
<keyword evidence="1" id="KW-0595">Phospholipid degradation</keyword>
<dbReference type="RefSeq" id="WP_377242031.1">
    <property type="nucleotide sequence ID" value="NZ_JBHLXP010000001.1"/>
</dbReference>
<evidence type="ECO:0000256" key="2">
    <source>
        <dbReference type="SAM" id="Phobius"/>
    </source>
</evidence>
<keyword evidence="1" id="KW-1003">Cell membrane</keyword>
<dbReference type="PANTHER" id="PTHR36305">
    <property type="entry name" value="PHOSPHATIDYLGLYCEROPHOSPHATASE A"/>
    <property type="match status" value="1"/>
</dbReference>
<comment type="caution">
    <text evidence="4">The sequence shown here is derived from an EMBL/GenBank/DDBJ whole genome shotgun (WGS) entry which is preliminary data.</text>
</comment>
<evidence type="ECO:0000313" key="4">
    <source>
        <dbReference type="EMBL" id="MFC0048132.1"/>
    </source>
</evidence>
<organism evidence="4 5">
    <name type="scientific">Rheinheimera tilapiae</name>
    <dbReference type="NCBI Taxonomy" id="875043"/>
    <lineage>
        <taxon>Bacteria</taxon>
        <taxon>Pseudomonadati</taxon>
        <taxon>Pseudomonadota</taxon>
        <taxon>Gammaproteobacteria</taxon>
        <taxon>Chromatiales</taxon>
        <taxon>Chromatiaceae</taxon>
        <taxon>Rheinheimera</taxon>
    </lineage>
</organism>
<evidence type="ECO:0000256" key="1">
    <source>
        <dbReference type="PIRNR" id="PIRNR006162"/>
    </source>
</evidence>
<evidence type="ECO:0000313" key="5">
    <source>
        <dbReference type="Proteomes" id="UP001589813"/>
    </source>
</evidence>
<keyword evidence="1" id="KW-0460">Magnesium</keyword>
<dbReference type="InterPro" id="IPR036681">
    <property type="entry name" value="PgpA-like_sf"/>
</dbReference>
<keyword evidence="1" id="KW-0378">Hydrolase</keyword>
<feature type="transmembrane region" description="Helical" evidence="2">
    <location>
        <begin position="46"/>
        <end position="65"/>
    </location>
</feature>
<sequence length="156" mass="16850">MKKQPFNLKSWQHWLAIGLGAGLSPKAPGTVGTAFAIPLVFGLALLPLAWSAVLIIALMVLGVYVSERTSRDIGVEDHGGIVIDEVVGFAITMWALPLSWPWLLAGFVLFRFFDIVKPWPVRFFDQHVTGGLGVMADDIVAGLLACCLLHGVSLVL</sequence>
<keyword evidence="1" id="KW-0479">Metal-binding</keyword>
<name>A0ABV6BBF2_9GAMM</name>
<accession>A0ABV6BBF2</accession>
<keyword evidence="2" id="KW-1133">Transmembrane helix</keyword>
<comment type="catalytic activity">
    <reaction evidence="1">
        <text>a 1,2-diacyl-sn-glycero-3-phospho-(1'-sn-glycero-3'-phosphate) + H2O = a 1,2-diacyl-sn-glycero-3-phospho-(1'-sn-glycerol) + phosphate</text>
        <dbReference type="Rhea" id="RHEA:33751"/>
        <dbReference type="ChEBI" id="CHEBI:15377"/>
        <dbReference type="ChEBI" id="CHEBI:43474"/>
        <dbReference type="ChEBI" id="CHEBI:60110"/>
        <dbReference type="ChEBI" id="CHEBI:64716"/>
        <dbReference type="EC" id="3.1.3.27"/>
    </reaction>
</comment>
<gene>
    <name evidence="4" type="ORF">ACFFJP_07495</name>
</gene>
<protein>
    <recommendedName>
        <fullName evidence="1">Phosphatidylglycerophosphatase A</fullName>
        <ecNumber evidence="1">3.1.3.27</ecNumber>
    </recommendedName>
    <alternativeName>
        <fullName evidence="1">Phosphatidylglycerolphosphate phosphatase A</fullName>
    </alternativeName>
</protein>
<dbReference type="InterPro" id="IPR007686">
    <property type="entry name" value="YutG/PgpA"/>
</dbReference>
<keyword evidence="1" id="KW-0442">Lipid degradation</keyword>
<comment type="cofactor">
    <cofactor evidence="1">
        <name>Mg(2+)</name>
        <dbReference type="ChEBI" id="CHEBI:18420"/>
    </cofactor>
</comment>
<comment type="function">
    <text evidence="1">Lipid phosphatase which dephosphorylates phosphatidylglycerophosphate (PGP) to phosphatidylglycerol (PG).</text>
</comment>
<keyword evidence="1" id="KW-1208">Phospholipid metabolism</keyword>
<keyword evidence="1" id="KW-0997">Cell inner membrane</keyword>
<comment type="pathway">
    <text evidence="1">Phospholipid metabolism; phosphatidylglycerol biosynthesis; phosphatidylglycerol from CDP-diacylglycerol: step 2/2.</text>
</comment>
<keyword evidence="1 2" id="KW-0812">Transmembrane</keyword>
<comment type="subcellular location">
    <subcellularLocation>
        <location evidence="1">Cell inner membrane</location>
        <topology evidence="1">Multi-pass membrane protein</topology>
    </subcellularLocation>
</comment>
<reference evidence="4 5" key="1">
    <citation type="submission" date="2024-09" db="EMBL/GenBank/DDBJ databases">
        <authorList>
            <person name="Sun Q."/>
            <person name="Mori K."/>
        </authorList>
    </citation>
    <scope>NUCLEOTIDE SEQUENCE [LARGE SCALE GENOMIC DNA]</scope>
    <source>
        <strain evidence="4 5">KCTC 23315</strain>
    </source>
</reference>
<dbReference type="PIRSF" id="PIRSF006162">
    <property type="entry name" value="PgpA"/>
    <property type="match status" value="1"/>
</dbReference>
<dbReference type="Pfam" id="PF04608">
    <property type="entry name" value="PgpA"/>
    <property type="match status" value="1"/>
</dbReference>
<keyword evidence="1 2" id="KW-0472">Membrane</keyword>
<dbReference type="InterPro" id="IPR026037">
    <property type="entry name" value="PgpA"/>
</dbReference>
<dbReference type="Proteomes" id="UP001589813">
    <property type="component" value="Unassembled WGS sequence"/>
</dbReference>
<dbReference type="PANTHER" id="PTHR36305:SF1">
    <property type="entry name" value="PHOSPHATIDYLGLYCEROPHOSPHATASE A"/>
    <property type="match status" value="1"/>
</dbReference>
<keyword evidence="5" id="KW-1185">Reference proteome</keyword>
<feature type="domain" description="YutG/PgpA" evidence="3">
    <location>
        <begin position="14"/>
        <end position="152"/>
    </location>
</feature>
<proteinExistence type="predicted"/>
<dbReference type="EMBL" id="JBHLXP010000001">
    <property type="protein sequence ID" value="MFC0048132.1"/>
    <property type="molecule type" value="Genomic_DNA"/>
</dbReference>